<accession>A0A0A8XS32</accession>
<dbReference type="AlphaFoldDB" id="A0A0A8XS32"/>
<reference evidence="1" key="2">
    <citation type="journal article" date="2015" name="Data Brief">
        <title>Shoot transcriptome of the giant reed, Arundo donax.</title>
        <authorList>
            <person name="Barrero R.A."/>
            <person name="Guerrero F.D."/>
            <person name="Moolhuijzen P."/>
            <person name="Goolsby J.A."/>
            <person name="Tidwell J."/>
            <person name="Bellgard S.E."/>
            <person name="Bellgard M.I."/>
        </authorList>
    </citation>
    <scope>NUCLEOTIDE SEQUENCE</scope>
    <source>
        <tissue evidence="1">Shoot tissue taken approximately 20 cm above the soil surface</tissue>
    </source>
</reference>
<organism evidence="1">
    <name type="scientific">Arundo donax</name>
    <name type="common">Giant reed</name>
    <name type="synonym">Donax arundinaceus</name>
    <dbReference type="NCBI Taxonomy" id="35708"/>
    <lineage>
        <taxon>Eukaryota</taxon>
        <taxon>Viridiplantae</taxon>
        <taxon>Streptophyta</taxon>
        <taxon>Embryophyta</taxon>
        <taxon>Tracheophyta</taxon>
        <taxon>Spermatophyta</taxon>
        <taxon>Magnoliopsida</taxon>
        <taxon>Liliopsida</taxon>
        <taxon>Poales</taxon>
        <taxon>Poaceae</taxon>
        <taxon>PACMAD clade</taxon>
        <taxon>Arundinoideae</taxon>
        <taxon>Arundineae</taxon>
        <taxon>Arundo</taxon>
    </lineage>
</organism>
<proteinExistence type="predicted"/>
<reference evidence="1" key="1">
    <citation type="submission" date="2014-09" db="EMBL/GenBank/DDBJ databases">
        <authorList>
            <person name="Magalhaes I.L.F."/>
            <person name="Oliveira U."/>
            <person name="Santos F.R."/>
            <person name="Vidigal T.H.D.A."/>
            <person name="Brescovit A.D."/>
            <person name="Santos A.J."/>
        </authorList>
    </citation>
    <scope>NUCLEOTIDE SEQUENCE</scope>
    <source>
        <tissue evidence="1">Shoot tissue taken approximately 20 cm above the soil surface</tissue>
    </source>
</reference>
<dbReference type="EMBL" id="GBRH01281269">
    <property type="protein sequence ID" value="JAD16626.1"/>
    <property type="molecule type" value="Transcribed_RNA"/>
</dbReference>
<evidence type="ECO:0000313" key="1">
    <source>
        <dbReference type="EMBL" id="JAD16626.1"/>
    </source>
</evidence>
<protein>
    <submittedName>
        <fullName evidence="1">Uncharacterized protein</fullName>
    </submittedName>
</protein>
<sequence length="104" mass="11439">MIRAAYTCLPKVSSNIQVSAFFNMKNEALNQHLSQYQQYMTPHQRTIGWCLKDVDVNHALFGGEMAVINCISNISISDGVIASSCTLNHLRGANSHHLCSNGSN</sequence>
<name>A0A0A8XS32_ARUDO</name>